<accession>A0A0F3ITE0</accession>
<comment type="caution">
    <text evidence="1">The sequence shown here is derived from an EMBL/GenBank/DDBJ whole genome shotgun (WGS) entry which is preliminary data.</text>
</comment>
<dbReference type="InterPro" id="IPR009387">
    <property type="entry name" value="HigB-2"/>
</dbReference>
<keyword evidence="2" id="KW-1185">Reference proteome</keyword>
<proteinExistence type="predicted"/>
<protein>
    <submittedName>
        <fullName evidence="1">RelE cytotoxic translational repressor of toxin-antitoxin stability system</fullName>
    </submittedName>
</protein>
<dbReference type="PATRIC" id="fig|552518.3.peg.2835"/>
<dbReference type="RefSeq" id="WP_045776587.1">
    <property type="nucleotide sequence ID" value="NZ_LAJY01000428.1"/>
</dbReference>
<dbReference type="OrthoDB" id="9812066at2"/>
<dbReference type="Proteomes" id="UP000033774">
    <property type="component" value="Unassembled WGS sequence"/>
</dbReference>
<evidence type="ECO:0000313" key="1">
    <source>
        <dbReference type="EMBL" id="KJV08864.1"/>
    </source>
</evidence>
<sequence length="118" mass="12787">MEPALLSVVETAVFARRAEKLLSPEERLDLITFLAKNPEAGDEMPGTGGVRKVRFAAKSKGKSGGIRVIYYFFDLNNPLYALLIYGKGEQCDLTPEQTKAVAGLAAQIKAAAKARRTS</sequence>
<reference evidence="1 2" key="1">
    <citation type="submission" date="2015-03" db="EMBL/GenBank/DDBJ databases">
        <title>Draft genome sequence of Elstera litoralis.</title>
        <authorList>
            <person name="Rahalkar M.C."/>
            <person name="Dhakephalkar P.K."/>
            <person name="Pore S.D."/>
            <person name="Arora P."/>
            <person name="Kapse N.G."/>
            <person name="Pandit P.S."/>
        </authorList>
    </citation>
    <scope>NUCLEOTIDE SEQUENCE [LARGE SCALE GENOMIC DNA]</scope>
    <source>
        <strain evidence="1 2">Dia-1</strain>
    </source>
</reference>
<name>A0A0F3ITE0_9PROT</name>
<organism evidence="1 2">
    <name type="scientific">Elstera litoralis</name>
    <dbReference type="NCBI Taxonomy" id="552518"/>
    <lineage>
        <taxon>Bacteria</taxon>
        <taxon>Pseudomonadati</taxon>
        <taxon>Pseudomonadota</taxon>
        <taxon>Alphaproteobacteria</taxon>
        <taxon>Rhodospirillales</taxon>
        <taxon>Rhodospirillaceae</taxon>
        <taxon>Elstera</taxon>
    </lineage>
</organism>
<dbReference type="AlphaFoldDB" id="A0A0F3ITE0"/>
<dbReference type="PIRSF" id="PIRSF039032">
    <property type="entry name" value="HigB-2"/>
    <property type="match status" value="1"/>
</dbReference>
<dbReference type="EMBL" id="LAJY01000428">
    <property type="protein sequence ID" value="KJV08864.1"/>
    <property type="molecule type" value="Genomic_DNA"/>
</dbReference>
<evidence type="ECO:0000313" key="2">
    <source>
        <dbReference type="Proteomes" id="UP000033774"/>
    </source>
</evidence>
<gene>
    <name evidence="1" type="ORF">VZ95_15065</name>
</gene>